<feature type="transmembrane region" description="Helical" evidence="2">
    <location>
        <begin position="221"/>
        <end position="246"/>
    </location>
</feature>
<dbReference type="PANTHER" id="PTHR40465">
    <property type="entry name" value="CHROMOSOME 1, WHOLE GENOME SHOTGUN SEQUENCE"/>
    <property type="match status" value="1"/>
</dbReference>
<keyword evidence="2" id="KW-0812">Transmembrane</keyword>
<dbReference type="PANTHER" id="PTHR40465:SF1">
    <property type="entry name" value="DUF6534 DOMAIN-CONTAINING PROTEIN"/>
    <property type="match status" value="1"/>
</dbReference>
<name>A0A2X0MEQ4_9BASI</name>
<dbReference type="AlphaFoldDB" id="A0A2X0MEQ4"/>
<protein>
    <submittedName>
        <fullName evidence="4">BQ5605_C005g03389 protein</fullName>
    </submittedName>
</protein>
<organism evidence="4 5">
    <name type="scientific">Microbotryum silenes-dioicae</name>
    <dbReference type="NCBI Taxonomy" id="796604"/>
    <lineage>
        <taxon>Eukaryota</taxon>
        <taxon>Fungi</taxon>
        <taxon>Dikarya</taxon>
        <taxon>Basidiomycota</taxon>
        <taxon>Pucciniomycotina</taxon>
        <taxon>Microbotryomycetes</taxon>
        <taxon>Microbotryales</taxon>
        <taxon>Microbotryaceae</taxon>
        <taxon>Microbotryum</taxon>
    </lineage>
</organism>
<feature type="transmembrane region" description="Helical" evidence="2">
    <location>
        <begin position="56"/>
        <end position="78"/>
    </location>
</feature>
<keyword evidence="5" id="KW-1185">Reference proteome</keyword>
<dbReference type="EMBL" id="FQNC01000047">
    <property type="protein sequence ID" value="SGY74940.1"/>
    <property type="molecule type" value="Genomic_DNA"/>
</dbReference>
<feature type="transmembrane region" description="Helical" evidence="2">
    <location>
        <begin position="179"/>
        <end position="200"/>
    </location>
</feature>
<feature type="transmembrane region" description="Helical" evidence="2">
    <location>
        <begin position="132"/>
        <end position="159"/>
    </location>
</feature>
<dbReference type="STRING" id="796604.A0A2X0MEQ4"/>
<sequence length="442" mass="49129">MDTPPVRSTLAPLLFGSWLNTGHSLTSTFDNSLFTLELLWMLEHFWKHPFSRGPRWISVTLLVLLLNDSISTISNYAAIWLYTIVHFGDYAYLALQDWTVVVFLITTGVSAMVVQFFLLERAWTLCRSGLKLNAAMAIMIALVALGILVSFSNCFWTAAYVVIYKNYTERYRLVTPVTVWLTISAGCDVTIAGILLFKLNQARKEVANRAHSNLLVPLQKLMIMALESGAVTSFVAIVGLGLYLGFKTTNLPLAPGYCLGRIYALTMLFNLRVRDRLQAEAISSQAVGVSTFALRADAPTDLSKDPHEFDVERHGVMSSVVGVSTIRPDPRRGQTSRSHTVQTQTAQSQTVQTISLETAYIMHCPTTPRIGGSGIGEESDGFDADSSSIEDREPRTRRPRRVARREFASSRRSSVSIPSVDDPMLATLRYVPRQDVSPHDLM</sequence>
<feature type="domain" description="DUF6534" evidence="3">
    <location>
        <begin position="184"/>
        <end position="275"/>
    </location>
</feature>
<keyword evidence="2" id="KW-0472">Membrane</keyword>
<feature type="transmembrane region" description="Helical" evidence="2">
    <location>
        <begin position="98"/>
        <end position="120"/>
    </location>
</feature>
<reference evidence="4 5" key="1">
    <citation type="submission" date="2016-11" db="EMBL/GenBank/DDBJ databases">
        <authorList>
            <person name="Jaros S."/>
            <person name="Januszkiewicz K."/>
            <person name="Wedrychowicz H."/>
        </authorList>
    </citation>
    <scope>NUCLEOTIDE SEQUENCE [LARGE SCALE GENOMIC DNA]</scope>
</reference>
<evidence type="ECO:0000256" key="2">
    <source>
        <dbReference type="SAM" id="Phobius"/>
    </source>
</evidence>
<keyword evidence="2" id="KW-1133">Transmembrane helix</keyword>
<feature type="region of interest" description="Disordered" evidence="1">
    <location>
        <begin position="325"/>
        <end position="348"/>
    </location>
</feature>
<proteinExistence type="predicted"/>
<gene>
    <name evidence="4" type="primary">BQ5605_C005g03389</name>
    <name evidence="4" type="ORF">BQ5605_C005G03389</name>
</gene>
<dbReference type="Proteomes" id="UP000249464">
    <property type="component" value="Unassembled WGS sequence"/>
</dbReference>
<evidence type="ECO:0000313" key="4">
    <source>
        <dbReference type="EMBL" id="SGY74940.1"/>
    </source>
</evidence>
<feature type="region of interest" description="Disordered" evidence="1">
    <location>
        <begin position="367"/>
        <end position="418"/>
    </location>
</feature>
<evidence type="ECO:0000313" key="5">
    <source>
        <dbReference type="Proteomes" id="UP000249464"/>
    </source>
</evidence>
<dbReference type="InterPro" id="IPR045339">
    <property type="entry name" value="DUF6534"/>
</dbReference>
<accession>A0A2X0MEQ4</accession>
<dbReference type="Pfam" id="PF20152">
    <property type="entry name" value="DUF6534"/>
    <property type="match status" value="1"/>
</dbReference>
<evidence type="ECO:0000256" key="1">
    <source>
        <dbReference type="SAM" id="MobiDB-lite"/>
    </source>
</evidence>
<evidence type="ECO:0000259" key="3">
    <source>
        <dbReference type="Pfam" id="PF20152"/>
    </source>
</evidence>